<dbReference type="PANTHER" id="PTHR43711:SF26">
    <property type="entry name" value="SENSOR HISTIDINE KINASE RCSC"/>
    <property type="match status" value="1"/>
</dbReference>
<dbReference type="SUPFAM" id="SSF158472">
    <property type="entry name" value="HAMP domain-like"/>
    <property type="match status" value="1"/>
</dbReference>
<dbReference type="InterPro" id="IPR036097">
    <property type="entry name" value="HisK_dim/P_sf"/>
</dbReference>
<dbReference type="InterPro" id="IPR011006">
    <property type="entry name" value="CheY-like_superfamily"/>
</dbReference>
<evidence type="ECO:0000256" key="2">
    <source>
        <dbReference type="ARBA" id="ARBA00004370"/>
    </source>
</evidence>
<feature type="modified residue" description="4-aspartylphosphate" evidence="8">
    <location>
        <position position="571"/>
    </location>
</feature>
<dbReference type="FunFam" id="3.30.565.10:FF:000049">
    <property type="entry name" value="Two-component sensor histidine kinase"/>
    <property type="match status" value="1"/>
</dbReference>
<dbReference type="SMART" id="SM00448">
    <property type="entry name" value="REC"/>
    <property type="match status" value="1"/>
</dbReference>
<feature type="domain" description="Histidine kinase" evidence="11">
    <location>
        <begin position="276"/>
        <end position="489"/>
    </location>
</feature>
<dbReference type="Pfam" id="PF02518">
    <property type="entry name" value="HATPase_c"/>
    <property type="match status" value="1"/>
</dbReference>
<keyword evidence="7" id="KW-0902">Two-component regulatory system</keyword>
<dbReference type="Pfam" id="PF17152">
    <property type="entry name" value="CHASE8"/>
    <property type="match status" value="1"/>
</dbReference>
<dbReference type="CDD" id="cd06225">
    <property type="entry name" value="HAMP"/>
    <property type="match status" value="1"/>
</dbReference>
<feature type="domain" description="HAMP" evidence="13">
    <location>
        <begin position="187"/>
        <end position="240"/>
    </location>
</feature>
<dbReference type="InterPro" id="IPR036890">
    <property type="entry name" value="HATPase_C_sf"/>
</dbReference>
<dbReference type="AlphaFoldDB" id="K4KK48"/>
<dbReference type="InterPro" id="IPR050736">
    <property type="entry name" value="Sensor_HK_Regulatory"/>
</dbReference>
<name>K4KK48_SIMAS</name>
<dbReference type="Gene3D" id="6.10.340.10">
    <property type="match status" value="1"/>
</dbReference>
<dbReference type="PROSITE" id="PS50109">
    <property type="entry name" value="HIS_KIN"/>
    <property type="match status" value="1"/>
</dbReference>
<keyword evidence="5" id="KW-0808">Transferase</keyword>
<dbReference type="HOGENOM" id="CLU_000445_104_19_6"/>
<dbReference type="STRING" id="1117647.M5M_06030"/>
<dbReference type="SMART" id="SM00388">
    <property type="entry name" value="HisKA"/>
    <property type="match status" value="1"/>
</dbReference>
<dbReference type="Pfam" id="PF00672">
    <property type="entry name" value="HAMP"/>
    <property type="match status" value="1"/>
</dbReference>
<keyword evidence="6" id="KW-0418">Kinase</keyword>
<dbReference type="SMART" id="SM00387">
    <property type="entry name" value="HATPase_c"/>
    <property type="match status" value="1"/>
</dbReference>
<dbReference type="InterPro" id="IPR001789">
    <property type="entry name" value="Sig_transdc_resp-reg_receiver"/>
</dbReference>
<dbReference type="SUPFAM" id="SSF55874">
    <property type="entry name" value="ATPase domain of HSP90 chaperone/DNA topoisomerase II/histidine kinase"/>
    <property type="match status" value="1"/>
</dbReference>
<evidence type="ECO:0000313" key="15">
    <source>
        <dbReference type="Proteomes" id="UP000000466"/>
    </source>
</evidence>
<keyword evidence="9" id="KW-0175">Coiled coil</keyword>
<dbReference type="Proteomes" id="UP000000466">
    <property type="component" value="Chromosome"/>
</dbReference>
<evidence type="ECO:0000256" key="5">
    <source>
        <dbReference type="ARBA" id="ARBA00022679"/>
    </source>
</evidence>
<dbReference type="GO" id="GO:0000155">
    <property type="term" value="F:phosphorelay sensor kinase activity"/>
    <property type="evidence" value="ECO:0007669"/>
    <property type="project" value="InterPro"/>
</dbReference>
<evidence type="ECO:0000259" key="12">
    <source>
        <dbReference type="PROSITE" id="PS50110"/>
    </source>
</evidence>
<dbReference type="EC" id="2.7.13.3" evidence="3"/>
<sequence>MPVFREFFRHLSIRHKLLAIIVVSLLITTTIASIAFIIYDRHHAEKQLAEQVGLIAQITGMRSSAALAFGDKIAMNANLEALATLPGFISACSYDRDLKPFVELQNKASPYSLCPALTADALADHISYRYLDVIRPIKRNQTVYGHIYMRYSLDEVIERTWIFSMVALLISLGSIGLALIFSRRMQGAFIYPIISLNAIADLVAQSEDYSVRAPVHSDDEIGNLVRSFNGMLHLIQQKHINLVEAITELQQTSENLKQLAKSAEEKGEEFQQLLASAAHDLRQPLQAMAIFVDALKSTASKDQAQLVRKLDIAIDNMSQLFSDLLDYSRLQNRAHQHIVESPVELKQLLRRVSHEFDAIASDKNLSVRFRADDIKVQSHETTLERIVRNLLSNALRYTETGGVLITCRYRDRHVVIEVYDTGIGIKPESMDKIFQSYVQEENRSDAQKQGVGLGLSIVTRLIDLMGFKLEVKSRVGRGSLFRIHIPTGKLLDAPAGVTANTGLTLDSPLTRQQVLAERVVCVLDDDPAILEQLETLLINWGAQVYSAASLDALRDQLNDLKIDPPDVIVSDYQLGVVDTGIDAVDLIRVTCNEPIPALIVTGIEDEAELQILRNQGYSVLRKPVKPAKMRAMLSFMLNPDS</sequence>
<comment type="catalytic activity">
    <reaction evidence="1">
        <text>ATP + protein L-histidine = ADP + protein N-phospho-L-histidine.</text>
        <dbReference type="EC" id="2.7.13.3"/>
    </reaction>
</comment>
<dbReference type="SUPFAM" id="SSF47384">
    <property type="entry name" value="Homodimeric domain of signal transducing histidine kinase"/>
    <property type="match status" value="1"/>
</dbReference>
<keyword evidence="10" id="KW-1133">Transmembrane helix</keyword>
<dbReference type="OrthoDB" id="9764438at2"/>
<evidence type="ECO:0000256" key="1">
    <source>
        <dbReference type="ARBA" id="ARBA00000085"/>
    </source>
</evidence>
<keyword evidence="4 8" id="KW-0597">Phosphoprotein</keyword>
<evidence type="ECO:0000256" key="6">
    <source>
        <dbReference type="ARBA" id="ARBA00022777"/>
    </source>
</evidence>
<dbReference type="PROSITE" id="PS50110">
    <property type="entry name" value="RESPONSE_REGULATORY"/>
    <property type="match status" value="1"/>
</dbReference>
<dbReference type="GO" id="GO:0016020">
    <property type="term" value="C:membrane"/>
    <property type="evidence" value="ECO:0007669"/>
    <property type="project" value="UniProtKB-SubCell"/>
</dbReference>
<protein>
    <recommendedName>
        <fullName evidence="3">histidine kinase</fullName>
        <ecNumber evidence="3">2.7.13.3</ecNumber>
    </recommendedName>
</protein>
<dbReference type="Gene3D" id="3.40.50.2300">
    <property type="match status" value="1"/>
</dbReference>
<dbReference type="PANTHER" id="PTHR43711">
    <property type="entry name" value="TWO-COMPONENT HISTIDINE KINASE"/>
    <property type="match status" value="1"/>
</dbReference>
<dbReference type="InterPro" id="IPR005467">
    <property type="entry name" value="His_kinase_dom"/>
</dbReference>
<dbReference type="Pfam" id="PF00072">
    <property type="entry name" value="Response_reg"/>
    <property type="match status" value="1"/>
</dbReference>
<reference evidence="14 15" key="1">
    <citation type="journal article" date="2013" name="Genome Announc.">
        <title>Complete genome sequence of Simiduia agarivorans SA1(T), a marine bacterium able to degrade a variety of polysaccharides.</title>
        <authorList>
            <person name="Lin S.Y."/>
            <person name="Shieh W.Y."/>
            <person name="Chen J.S."/>
            <person name="Tang S.L."/>
        </authorList>
    </citation>
    <scope>NUCLEOTIDE SEQUENCE [LARGE SCALE GENOMIC DNA]</scope>
    <source>
        <strain evidence="15">DSM 21679 / JCM 13881 / BCRC 17597 / SA1</strain>
    </source>
</reference>
<dbReference type="EMBL" id="CP003746">
    <property type="protein sequence ID" value="AFU98403.1"/>
    <property type="molecule type" value="Genomic_DNA"/>
</dbReference>
<feature type="domain" description="Response regulatory" evidence="12">
    <location>
        <begin position="519"/>
        <end position="637"/>
    </location>
</feature>
<keyword evidence="10" id="KW-0812">Transmembrane</keyword>
<evidence type="ECO:0000313" key="14">
    <source>
        <dbReference type="EMBL" id="AFU98403.1"/>
    </source>
</evidence>
<dbReference type="InterPro" id="IPR003594">
    <property type="entry name" value="HATPase_dom"/>
</dbReference>
<dbReference type="InterPro" id="IPR003661">
    <property type="entry name" value="HisK_dim/P_dom"/>
</dbReference>
<keyword evidence="10" id="KW-0472">Membrane</keyword>
<dbReference type="RefSeq" id="WP_015046576.1">
    <property type="nucleotide sequence ID" value="NC_018868.3"/>
</dbReference>
<dbReference type="InterPro" id="IPR004358">
    <property type="entry name" value="Sig_transdc_His_kin-like_C"/>
</dbReference>
<dbReference type="SMART" id="SM00304">
    <property type="entry name" value="HAMP"/>
    <property type="match status" value="1"/>
</dbReference>
<dbReference type="CDD" id="cd00082">
    <property type="entry name" value="HisKA"/>
    <property type="match status" value="1"/>
</dbReference>
<accession>K4KK48</accession>
<evidence type="ECO:0000259" key="11">
    <source>
        <dbReference type="PROSITE" id="PS50109"/>
    </source>
</evidence>
<evidence type="ECO:0000256" key="8">
    <source>
        <dbReference type="PROSITE-ProRule" id="PRU00169"/>
    </source>
</evidence>
<evidence type="ECO:0000256" key="10">
    <source>
        <dbReference type="SAM" id="Phobius"/>
    </source>
</evidence>
<dbReference type="SUPFAM" id="SSF52172">
    <property type="entry name" value="CheY-like"/>
    <property type="match status" value="1"/>
</dbReference>
<dbReference type="eggNOG" id="COG2205">
    <property type="taxonomic scope" value="Bacteria"/>
</dbReference>
<evidence type="ECO:0000259" key="13">
    <source>
        <dbReference type="PROSITE" id="PS50885"/>
    </source>
</evidence>
<proteinExistence type="predicted"/>
<dbReference type="PROSITE" id="PS50885">
    <property type="entry name" value="HAMP"/>
    <property type="match status" value="1"/>
</dbReference>
<dbReference type="Gene3D" id="3.30.565.10">
    <property type="entry name" value="Histidine kinase-like ATPase, C-terminal domain"/>
    <property type="match status" value="1"/>
</dbReference>
<keyword evidence="15" id="KW-1185">Reference proteome</keyword>
<dbReference type="InterPro" id="IPR033417">
    <property type="entry name" value="CHASE8"/>
</dbReference>
<dbReference type="InterPro" id="IPR003660">
    <property type="entry name" value="HAMP_dom"/>
</dbReference>
<dbReference type="eggNOG" id="COG0784">
    <property type="taxonomic scope" value="Bacteria"/>
</dbReference>
<evidence type="ECO:0000256" key="4">
    <source>
        <dbReference type="ARBA" id="ARBA00022553"/>
    </source>
</evidence>
<dbReference type="Pfam" id="PF00512">
    <property type="entry name" value="HisKA"/>
    <property type="match status" value="1"/>
</dbReference>
<feature type="coiled-coil region" evidence="9">
    <location>
        <begin position="242"/>
        <end position="273"/>
    </location>
</feature>
<evidence type="ECO:0000256" key="7">
    <source>
        <dbReference type="ARBA" id="ARBA00023012"/>
    </source>
</evidence>
<comment type="subcellular location">
    <subcellularLocation>
        <location evidence="2">Membrane</location>
    </subcellularLocation>
</comment>
<dbReference type="PRINTS" id="PR00344">
    <property type="entry name" value="BCTRLSENSOR"/>
</dbReference>
<dbReference type="Gene3D" id="1.10.287.130">
    <property type="match status" value="1"/>
</dbReference>
<evidence type="ECO:0000256" key="9">
    <source>
        <dbReference type="SAM" id="Coils"/>
    </source>
</evidence>
<gene>
    <name evidence="14" type="ordered locus">M5M_06030</name>
</gene>
<evidence type="ECO:0000256" key="3">
    <source>
        <dbReference type="ARBA" id="ARBA00012438"/>
    </source>
</evidence>
<dbReference type="KEGG" id="saga:M5M_06030"/>
<feature type="transmembrane region" description="Helical" evidence="10">
    <location>
        <begin position="161"/>
        <end position="181"/>
    </location>
</feature>
<organism evidence="14 15">
    <name type="scientific">Simiduia agarivorans (strain DSM 21679 / JCM 13881 / BCRC 17597 / SA1)</name>
    <dbReference type="NCBI Taxonomy" id="1117647"/>
    <lineage>
        <taxon>Bacteria</taxon>
        <taxon>Pseudomonadati</taxon>
        <taxon>Pseudomonadota</taxon>
        <taxon>Gammaproteobacteria</taxon>
        <taxon>Cellvibrionales</taxon>
        <taxon>Cellvibrionaceae</taxon>
        <taxon>Simiduia</taxon>
    </lineage>
</organism>
<feature type="transmembrane region" description="Helical" evidence="10">
    <location>
        <begin position="17"/>
        <end position="39"/>
    </location>
</feature>